<gene>
    <name evidence="1" type="ORF">C3B54_11232</name>
</gene>
<dbReference type="PANTHER" id="PTHR10000:SF8">
    <property type="entry name" value="HAD SUPERFAMILY HYDROLASE-LIKE, TYPE 3"/>
    <property type="match status" value="1"/>
</dbReference>
<keyword evidence="2" id="KW-1185">Reference proteome</keyword>
<reference evidence="1 2" key="1">
    <citation type="submission" date="2018-02" db="EMBL/GenBank/DDBJ databases">
        <title>Complete genome of the streamlined marine actinobacterium Pontimonas salivibrio CL-TW6 adapted to coastal planktonic lifestype.</title>
        <authorList>
            <person name="Cho B.C."/>
            <person name="Hardies S.C."/>
            <person name="Jang G.I."/>
            <person name="Hwang C.Y."/>
        </authorList>
    </citation>
    <scope>NUCLEOTIDE SEQUENCE [LARGE SCALE GENOMIC DNA]</scope>
    <source>
        <strain evidence="1 2">CL-TW6</strain>
    </source>
</reference>
<dbReference type="NCBIfam" id="TIGR01484">
    <property type="entry name" value="HAD-SF-IIB"/>
    <property type="match status" value="1"/>
</dbReference>
<dbReference type="PANTHER" id="PTHR10000">
    <property type="entry name" value="PHOSPHOSERINE PHOSPHATASE"/>
    <property type="match status" value="1"/>
</dbReference>
<dbReference type="GO" id="GO:0005829">
    <property type="term" value="C:cytosol"/>
    <property type="evidence" value="ECO:0007669"/>
    <property type="project" value="TreeGrafter"/>
</dbReference>
<dbReference type="SUPFAM" id="SSF56784">
    <property type="entry name" value="HAD-like"/>
    <property type="match status" value="1"/>
</dbReference>
<dbReference type="InterPro" id="IPR036412">
    <property type="entry name" value="HAD-like_sf"/>
</dbReference>
<accession>A0A2L2BNI7</accession>
<dbReference type="Gene3D" id="3.40.50.1000">
    <property type="entry name" value="HAD superfamily/HAD-like"/>
    <property type="match status" value="1"/>
</dbReference>
<dbReference type="Pfam" id="PF08282">
    <property type="entry name" value="Hydrolase_3"/>
    <property type="match status" value="1"/>
</dbReference>
<name>A0A2L2BNI7_9MICO</name>
<sequence length="285" mass="31398">MTDVAPGIDQPPRTWSADSWLVALDIDGTVLHENGALSDHVVREVRRVRDEGHEVTLATGRSVSLTLPVLEQLELSPEFVVSSNGAITLKRDPTAPRGYRREHVEHFDPTPVLQSIKERLPHANYAVENETGLYRYTGWFPDGALDIETEEVAFDDLLTTVATRVVVIAPGHDADDFRQAVEDLGLHQVSYAVGWTNWLDIAPDGVNKSTALERVRHTLGFARNRVMAIGDGRNDIEMFQWAGIEGRAVAMGQAPPDVLEHATEVTRADVEDGVAWALKSLKGVV</sequence>
<dbReference type="GO" id="GO:0016791">
    <property type="term" value="F:phosphatase activity"/>
    <property type="evidence" value="ECO:0007669"/>
    <property type="project" value="TreeGrafter"/>
</dbReference>
<protein>
    <submittedName>
        <fullName evidence="1">Haloacid dehydrogenase-like hydrolase</fullName>
    </submittedName>
</protein>
<dbReference type="GO" id="GO:0000287">
    <property type="term" value="F:magnesium ion binding"/>
    <property type="evidence" value="ECO:0007669"/>
    <property type="project" value="TreeGrafter"/>
</dbReference>
<proteinExistence type="predicted"/>
<dbReference type="InterPro" id="IPR006379">
    <property type="entry name" value="HAD-SF_hydro_IIB"/>
</dbReference>
<evidence type="ECO:0000313" key="2">
    <source>
        <dbReference type="Proteomes" id="UP000243077"/>
    </source>
</evidence>
<dbReference type="EMBL" id="CP026923">
    <property type="protein sequence ID" value="AVG23235.1"/>
    <property type="molecule type" value="Genomic_DNA"/>
</dbReference>
<dbReference type="Gene3D" id="3.30.1240.10">
    <property type="match status" value="1"/>
</dbReference>
<dbReference type="InterPro" id="IPR023214">
    <property type="entry name" value="HAD_sf"/>
</dbReference>
<dbReference type="Proteomes" id="UP000243077">
    <property type="component" value="Chromosome"/>
</dbReference>
<dbReference type="RefSeq" id="WP_245867958.1">
    <property type="nucleotide sequence ID" value="NZ_CP026923.1"/>
</dbReference>
<keyword evidence="1" id="KW-0378">Hydrolase</keyword>
<dbReference type="AlphaFoldDB" id="A0A2L2BNI7"/>
<evidence type="ECO:0000313" key="1">
    <source>
        <dbReference type="EMBL" id="AVG23235.1"/>
    </source>
</evidence>
<dbReference type="KEGG" id="psai:C3B54_11232"/>
<organism evidence="1 2">
    <name type="scientific">Pontimonas salivibrio</name>
    <dbReference type="NCBI Taxonomy" id="1159327"/>
    <lineage>
        <taxon>Bacteria</taxon>
        <taxon>Bacillati</taxon>
        <taxon>Actinomycetota</taxon>
        <taxon>Actinomycetes</taxon>
        <taxon>Micrococcales</taxon>
        <taxon>Microbacteriaceae</taxon>
        <taxon>Pontimonas</taxon>
    </lineage>
</organism>